<accession>A0ABD1XKS8</accession>
<name>A0ABD1XKS8_9MARC</name>
<reference evidence="1 2" key="1">
    <citation type="submission" date="2024-09" db="EMBL/GenBank/DDBJ databases">
        <title>Chromosome-scale assembly of Riccia fluitans.</title>
        <authorList>
            <person name="Paukszto L."/>
            <person name="Sawicki J."/>
            <person name="Karawczyk K."/>
            <person name="Piernik-Szablinska J."/>
            <person name="Szczecinska M."/>
            <person name="Mazdziarz M."/>
        </authorList>
    </citation>
    <scope>NUCLEOTIDE SEQUENCE [LARGE SCALE GENOMIC DNA]</scope>
    <source>
        <strain evidence="1">Rf_01</strain>
        <tissue evidence="1">Aerial parts of the thallus</tissue>
    </source>
</reference>
<dbReference type="AlphaFoldDB" id="A0ABD1XKS8"/>
<comment type="caution">
    <text evidence="1">The sequence shown here is derived from an EMBL/GenBank/DDBJ whole genome shotgun (WGS) entry which is preliminary data.</text>
</comment>
<gene>
    <name evidence="1" type="ORF">R1flu_028122</name>
</gene>
<evidence type="ECO:0000313" key="2">
    <source>
        <dbReference type="Proteomes" id="UP001605036"/>
    </source>
</evidence>
<proteinExistence type="predicted"/>
<sequence>MLALMERMTDRILGGEYDAEQIRQVLEDIKGLVKYVKWINWVNEFPKLRFLSAADVGQARKKLSGSEKNGT</sequence>
<protein>
    <submittedName>
        <fullName evidence="1">Uncharacterized protein</fullName>
    </submittedName>
</protein>
<dbReference type="Proteomes" id="UP001605036">
    <property type="component" value="Unassembled WGS sequence"/>
</dbReference>
<organism evidence="1 2">
    <name type="scientific">Riccia fluitans</name>
    <dbReference type="NCBI Taxonomy" id="41844"/>
    <lineage>
        <taxon>Eukaryota</taxon>
        <taxon>Viridiplantae</taxon>
        <taxon>Streptophyta</taxon>
        <taxon>Embryophyta</taxon>
        <taxon>Marchantiophyta</taxon>
        <taxon>Marchantiopsida</taxon>
        <taxon>Marchantiidae</taxon>
        <taxon>Marchantiales</taxon>
        <taxon>Ricciaceae</taxon>
        <taxon>Riccia</taxon>
    </lineage>
</organism>
<dbReference type="EMBL" id="JBHFFA010000008">
    <property type="protein sequence ID" value="KAL2609549.1"/>
    <property type="molecule type" value="Genomic_DNA"/>
</dbReference>
<evidence type="ECO:0000313" key="1">
    <source>
        <dbReference type="EMBL" id="KAL2609549.1"/>
    </source>
</evidence>
<keyword evidence="2" id="KW-1185">Reference proteome</keyword>